<dbReference type="OrthoDB" id="5915023at2"/>
<evidence type="ECO:0000256" key="6">
    <source>
        <dbReference type="ARBA" id="ARBA00022777"/>
    </source>
</evidence>
<feature type="binding site" evidence="9">
    <location>
        <position position="63"/>
    </location>
    <ligand>
        <name>substrate</name>
    </ligand>
</feature>
<gene>
    <name evidence="9" type="primary">argB</name>
    <name evidence="11" type="ORF">AX660_21840</name>
</gene>
<comment type="function">
    <text evidence="9">Catalyzes the ATP-dependent phosphorylation of N-acetyl-L-glutamate.</text>
</comment>
<reference evidence="12" key="1">
    <citation type="submission" date="2016-02" db="EMBL/GenBank/DDBJ databases">
        <authorList>
            <person name="Schultz-Johansen M."/>
            <person name="Glaring M.A."/>
            <person name="Bech P.K."/>
            <person name="Stougaard P."/>
        </authorList>
    </citation>
    <scope>NUCLEOTIDE SEQUENCE [LARGE SCALE GENOMIC DNA]</scope>
    <source>
        <strain evidence="12">S66</strain>
    </source>
</reference>
<accession>A0A148KM96</accession>
<dbReference type="Proteomes" id="UP000070299">
    <property type="component" value="Unassembled WGS sequence"/>
</dbReference>
<evidence type="ECO:0000256" key="7">
    <source>
        <dbReference type="ARBA" id="ARBA00022840"/>
    </source>
</evidence>
<dbReference type="GO" id="GO:0005524">
    <property type="term" value="F:ATP binding"/>
    <property type="evidence" value="ECO:0007669"/>
    <property type="project" value="UniProtKB-UniRule"/>
</dbReference>
<evidence type="ECO:0000256" key="5">
    <source>
        <dbReference type="ARBA" id="ARBA00022741"/>
    </source>
</evidence>
<dbReference type="Gene3D" id="3.40.1160.10">
    <property type="entry name" value="Acetylglutamate kinase-like"/>
    <property type="match status" value="1"/>
</dbReference>
<evidence type="ECO:0000256" key="1">
    <source>
        <dbReference type="ARBA" id="ARBA00004828"/>
    </source>
</evidence>
<feature type="binding site" evidence="9">
    <location>
        <begin position="41"/>
        <end position="42"/>
    </location>
    <ligand>
        <name>substrate</name>
    </ligand>
</feature>
<dbReference type="RefSeq" id="WP_068380715.1">
    <property type="nucleotide sequence ID" value="NZ_LSNE01000011.1"/>
</dbReference>
<dbReference type="PIRSF" id="PIRSF000728">
    <property type="entry name" value="NAGK"/>
    <property type="match status" value="1"/>
</dbReference>
<dbReference type="GO" id="GO:0042450">
    <property type="term" value="P:L-arginine biosynthetic process via ornithine"/>
    <property type="evidence" value="ECO:0007669"/>
    <property type="project" value="UniProtKB-UniRule"/>
</dbReference>
<proteinExistence type="inferred from homology"/>
<evidence type="ECO:0000313" key="12">
    <source>
        <dbReference type="Proteomes" id="UP000070299"/>
    </source>
</evidence>
<evidence type="ECO:0000259" key="10">
    <source>
        <dbReference type="Pfam" id="PF00696"/>
    </source>
</evidence>
<evidence type="ECO:0000256" key="3">
    <source>
        <dbReference type="ARBA" id="ARBA00022605"/>
    </source>
</evidence>
<keyword evidence="12" id="KW-1185">Reference proteome</keyword>
<name>A0A148KM96_9ALTE</name>
<comment type="caution">
    <text evidence="11">The sequence shown here is derived from an EMBL/GenBank/DDBJ whole genome shotgun (WGS) entry which is preliminary data.</text>
</comment>
<keyword evidence="6 9" id="KW-0418">Kinase</keyword>
<dbReference type="PANTHER" id="PTHR23342">
    <property type="entry name" value="N-ACETYLGLUTAMATE SYNTHASE"/>
    <property type="match status" value="1"/>
</dbReference>
<evidence type="ECO:0000256" key="2">
    <source>
        <dbReference type="ARBA" id="ARBA00022571"/>
    </source>
</evidence>
<keyword evidence="3 9" id="KW-0028">Amino-acid biosynthesis</keyword>
<evidence type="ECO:0000256" key="9">
    <source>
        <dbReference type="HAMAP-Rule" id="MF_00082"/>
    </source>
</evidence>
<evidence type="ECO:0000256" key="4">
    <source>
        <dbReference type="ARBA" id="ARBA00022679"/>
    </source>
</evidence>
<dbReference type="UniPathway" id="UPA00068">
    <property type="reaction ID" value="UER00107"/>
</dbReference>
<comment type="catalytic activity">
    <reaction evidence="8 9">
        <text>N-acetyl-L-glutamate + ATP = N-acetyl-L-glutamyl 5-phosphate + ADP</text>
        <dbReference type="Rhea" id="RHEA:14629"/>
        <dbReference type="ChEBI" id="CHEBI:30616"/>
        <dbReference type="ChEBI" id="CHEBI:44337"/>
        <dbReference type="ChEBI" id="CHEBI:57936"/>
        <dbReference type="ChEBI" id="CHEBI:456216"/>
        <dbReference type="EC" id="2.7.2.8"/>
    </reaction>
</comment>
<comment type="similarity">
    <text evidence="9">Belongs to the acetylglutamate kinase family. ArgB subfamily.</text>
</comment>
<dbReference type="Pfam" id="PF00696">
    <property type="entry name" value="AA_kinase"/>
    <property type="match status" value="1"/>
</dbReference>
<dbReference type="AlphaFoldDB" id="A0A148KM96"/>
<feature type="binding site" evidence="9">
    <location>
        <position position="155"/>
    </location>
    <ligand>
        <name>substrate</name>
    </ligand>
</feature>
<evidence type="ECO:0000256" key="8">
    <source>
        <dbReference type="ARBA" id="ARBA00048141"/>
    </source>
</evidence>
<keyword evidence="7 9" id="KW-0067">ATP-binding</keyword>
<dbReference type="PANTHER" id="PTHR23342:SF0">
    <property type="entry name" value="N-ACETYLGLUTAMATE SYNTHASE, MITOCHONDRIAL"/>
    <property type="match status" value="1"/>
</dbReference>
<dbReference type="GO" id="GO:0005737">
    <property type="term" value="C:cytoplasm"/>
    <property type="evidence" value="ECO:0007669"/>
    <property type="project" value="UniProtKB-SubCell"/>
</dbReference>
<dbReference type="NCBIfam" id="TIGR00761">
    <property type="entry name" value="argB"/>
    <property type="match status" value="1"/>
</dbReference>
<dbReference type="SUPFAM" id="SSF53633">
    <property type="entry name" value="Carbamate kinase-like"/>
    <property type="match status" value="1"/>
</dbReference>
<feature type="domain" description="Aspartate/glutamate/uridylate kinase" evidence="10">
    <location>
        <begin position="2"/>
        <end position="233"/>
    </location>
</feature>
<dbReference type="STRING" id="1799789.AX660_21840"/>
<comment type="subcellular location">
    <subcellularLocation>
        <location evidence="9">Cytoplasm</location>
    </subcellularLocation>
</comment>
<dbReference type="InterPro" id="IPR004662">
    <property type="entry name" value="AcgluKinase_fam"/>
</dbReference>
<organism evidence="11 12">
    <name type="scientific">Paraglaciecola hydrolytica</name>
    <dbReference type="NCBI Taxonomy" id="1799789"/>
    <lineage>
        <taxon>Bacteria</taxon>
        <taxon>Pseudomonadati</taxon>
        <taxon>Pseudomonadota</taxon>
        <taxon>Gammaproteobacteria</taxon>
        <taxon>Alteromonadales</taxon>
        <taxon>Alteromonadaceae</taxon>
        <taxon>Paraglaciecola</taxon>
    </lineage>
</organism>
<dbReference type="InterPro" id="IPR036393">
    <property type="entry name" value="AceGlu_kinase-like_sf"/>
</dbReference>
<evidence type="ECO:0000313" key="11">
    <source>
        <dbReference type="EMBL" id="KXI27365.1"/>
    </source>
</evidence>
<dbReference type="EMBL" id="LSNE01000011">
    <property type="protein sequence ID" value="KXI27365.1"/>
    <property type="molecule type" value="Genomic_DNA"/>
</dbReference>
<comment type="pathway">
    <text evidence="1 9">Amino-acid biosynthesis; L-arginine biosynthesis; N(2)-acetyl-L-ornithine from L-glutamate: step 2/4.</text>
</comment>
<dbReference type="InterPro" id="IPR037528">
    <property type="entry name" value="ArgB"/>
</dbReference>
<keyword evidence="4 9" id="KW-0808">Transferase</keyword>
<keyword evidence="5 9" id="KW-0547">Nucleotide-binding</keyword>
<dbReference type="EC" id="2.7.2.8" evidence="9"/>
<sequence>MNTLVIKVGGAFMQADELALELLGVIKQLQQKLCVVLVHGGGPMVEELLAALNMTSHKIAGLRVTPADQMPLIAGALAGTANKQLCGLAIKADLNPVGLSLADGKMCLGSVLNPELGRVGSVVAGDPQLLKLLLSNEMLPIISSIGADSEGKLLNINADQAATVIAQLLNAELILLSDVPGVLDANKELLTKLDGEQIAELIDKGVIRDGMIVKVQAALTAAESLGRSVTIASWKSATKLLGFLHHEAVGTLISPAISPTSTTLPHSKKTKAD</sequence>
<feature type="site" description="Transition state stabilizer" evidence="9">
    <location>
        <position position="7"/>
    </location>
</feature>
<protein>
    <recommendedName>
        <fullName evidence="9">Acetylglutamate kinase</fullName>
        <ecNumber evidence="9">2.7.2.8</ecNumber>
    </recommendedName>
    <alternativeName>
        <fullName evidence="9">N-acetyl-L-glutamate 5-phosphotransferase</fullName>
    </alternativeName>
    <alternativeName>
        <fullName evidence="9">NAG kinase</fullName>
        <shortName evidence="9">NAGK</shortName>
    </alternativeName>
</protein>
<feature type="site" description="Transition state stabilizer" evidence="9">
    <location>
        <position position="214"/>
    </location>
</feature>
<dbReference type="GO" id="GO:0003991">
    <property type="term" value="F:acetylglutamate kinase activity"/>
    <property type="evidence" value="ECO:0007669"/>
    <property type="project" value="UniProtKB-UniRule"/>
</dbReference>
<dbReference type="HAMAP" id="MF_00082">
    <property type="entry name" value="ArgB"/>
    <property type="match status" value="1"/>
</dbReference>
<keyword evidence="2 9" id="KW-0055">Arginine biosynthesis</keyword>
<dbReference type="InterPro" id="IPR001048">
    <property type="entry name" value="Asp/Glu/Uridylate_kinase"/>
</dbReference>
<keyword evidence="9" id="KW-0963">Cytoplasm</keyword>